<gene>
    <name evidence="8" type="ORF">FDP22_04985</name>
</gene>
<proteinExistence type="inferred from homology"/>
<keyword evidence="4" id="KW-0410">Iron transport</keyword>
<dbReference type="GO" id="GO:0030288">
    <property type="term" value="C:outer membrane-bounded periplasmic space"/>
    <property type="evidence" value="ECO:0007669"/>
    <property type="project" value="TreeGrafter"/>
</dbReference>
<dbReference type="InterPro" id="IPR002491">
    <property type="entry name" value="ABC_transptr_periplasmic_BD"/>
</dbReference>
<dbReference type="AlphaFoldDB" id="A0A5B8FYF1"/>
<comment type="subcellular location">
    <subcellularLocation>
        <location evidence="1">Cell envelope</location>
    </subcellularLocation>
</comment>
<keyword evidence="9" id="KW-1185">Reference proteome</keyword>
<keyword evidence="4" id="KW-0406">Ion transport</keyword>
<dbReference type="PANTHER" id="PTHR30532">
    <property type="entry name" value="IRON III DICITRATE-BINDING PERIPLASMIC PROTEIN"/>
    <property type="match status" value="1"/>
</dbReference>
<keyword evidence="4" id="KW-0408">Iron</keyword>
<dbReference type="SUPFAM" id="SSF53807">
    <property type="entry name" value="Helical backbone' metal receptor"/>
    <property type="match status" value="1"/>
</dbReference>
<evidence type="ECO:0000256" key="3">
    <source>
        <dbReference type="ARBA" id="ARBA00022448"/>
    </source>
</evidence>
<dbReference type="InterPro" id="IPR006311">
    <property type="entry name" value="TAT_signal"/>
</dbReference>
<dbReference type="OrthoDB" id="8370650at2"/>
<dbReference type="Pfam" id="PF01497">
    <property type="entry name" value="Peripla_BP_2"/>
    <property type="match status" value="1"/>
</dbReference>
<dbReference type="PROSITE" id="PS51318">
    <property type="entry name" value="TAT"/>
    <property type="match status" value="1"/>
</dbReference>
<accession>A0A5B8FYF1</accession>
<name>A0A5B8FYF1_9RHOB</name>
<dbReference type="GO" id="GO:1901678">
    <property type="term" value="P:iron coordination entity transport"/>
    <property type="evidence" value="ECO:0007669"/>
    <property type="project" value="UniProtKB-ARBA"/>
</dbReference>
<dbReference type="PANTHER" id="PTHR30532:SF1">
    <property type="entry name" value="IRON(3+)-HYDROXAMATE-BINDING PROTEIN FHUD"/>
    <property type="match status" value="1"/>
</dbReference>
<feature type="signal peptide" evidence="6">
    <location>
        <begin position="1"/>
        <end position="25"/>
    </location>
</feature>
<dbReference type="Proteomes" id="UP000305888">
    <property type="component" value="Chromosome"/>
</dbReference>
<dbReference type="PROSITE" id="PS50983">
    <property type="entry name" value="FE_B12_PBP"/>
    <property type="match status" value="1"/>
</dbReference>
<sequence length="288" mass="29941">MTIPRRSLLAGAAAALALAPLQGRAAPPVPRVVALEWGLAGLSMALGVTPVGVAELGPYADWVAEPAMPPEVPDIGLRLQPNLAFVRALKPDYILATPQFAALLPLMEGIGAPLSYSSFDARGAPLAANRENAVALAAKLGRAEAGAALVAQADALFARMARGRGDGASRPVLPISFADGRHLRVFGKGSLYCDVLAAIGLEGAWRDPVNFWGFANARVEDLAAYPDAMVLVVGPVPATARQAMAGDGLWAHLPFARAGRLRVIDAVWAYGELPAAMRFAQLAGEALS</sequence>
<dbReference type="PRINTS" id="PR01715">
    <property type="entry name" value="FERRIBNDNGPP"/>
</dbReference>
<evidence type="ECO:0000313" key="8">
    <source>
        <dbReference type="EMBL" id="QDL91193.1"/>
    </source>
</evidence>
<comment type="similarity">
    <text evidence="2">Belongs to the bacterial solute-binding protein 8 family.</text>
</comment>
<feature type="chain" id="PRO_5022982615" evidence="6">
    <location>
        <begin position="26"/>
        <end position="288"/>
    </location>
</feature>
<evidence type="ECO:0000256" key="1">
    <source>
        <dbReference type="ARBA" id="ARBA00004196"/>
    </source>
</evidence>
<dbReference type="InterPro" id="IPR051313">
    <property type="entry name" value="Bact_iron-sidero_bind"/>
</dbReference>
<keyword evidence="3" id="KW-0813">Transport</keyword>
<evidence type="ECO:0000256" key="5">
    <source>
        <dbReference type="ARBA" id="ARBA00022729"/>
    </source>
</evidence>
<dbReference type="KEGG" id="ppru:FDP22_04985"/>
<dbReference type="Gene3D" id="3.40.50.1980">
    <property type="entry name" value="Nitrogenase molybdenum iron protein domain"/>
    <property type="match status" value="2"/>
</dbReference>
<protein>
    <submittedName>
        <fullName evidence="8">Iron-siderophore ABC transporter substrate-binding protein</fullName>
    </submittedName>
</protein>
<dbReference type="RefSeq" id="WP_138575591.1">
    <property type="nucleotide sequence ID" value="NZ_CP040818.1"/>
</dbReference>
<evidence type="ECO:0000256" key="6">
    <source>
        <dbReference type="SAM" id="SignalP"/>
    </source>
</evidence>
<evidence type="ECO:0000256" key="2">
    <source>
        <dbReference type="ARBA" id="ARBA00008814"/>
    </source>
</evidence>
<evidence type="ECO:0000256" key="4">
    <source>
        <dbReference type="ARBA" id="ARBA00022496"/>
    </source>
</evidence>
<organism evidence="8 9">
    <name type="scientific">Paroceanicella profunda</name>
    <dbReference type="NCBI Taxonomy" id="2579971"/>
    <lineage>
        <taxon>Bacteria</taxon>
        <taxon>Pseudomonadati</taxon>
        <taxon>Pseudomonadota</taxon>
        <taxon>Alphaproteobacteria</taxon>
        <taxon>Rhodobacterales</taxon>
        <taxon>Paracoccaceae</taxon>
        <taxon>Paroceanicella</taxon>
    </lineage>
</organism>
<evidence type="ECO:0000313" key="9">
    <source>
        <dbReference type="Proteomes" id="UP000305888"/>
    </source>
</evidence>
<keyword evidence="5 6" id="KW-0732">Signal</keyword>
<evidence type="ECO:0000259" key="7">
    <source>
        <dbReference type="PROSITE" id="PS50983"/>
    </source>
</evidence>
<feature type="domain" description="Fe/B12 periplasmic-binding" evidence="7">
    <location>
        <begin position="31"/>
        <end position="288"/>
    </location>
</feature>
<reference evidence="8 9" key="1">
    <citation type="submission" date="2019-06" db="EMBL/GenBank/DDBJ databases">
        <title>Genome sequence of Rhodobacteraceae bacterium D4M1.</title>
        <authorList>
            <person name="Cao J."/>
        </authorList>
    </citation>
    <scope>NUCLEOTIDE SEQUENCE [LARGE SCALE GENOMIC DNA]</scope>
    <source>
        <strain evidence="8 9">D4M1</strain>
    </source>
</reference>
<dbReference type="EMBL" id="CP040818">
    <property type="protein sequence ID" value="QDL91193.1"/>
    <property type="molecule type" value="Genomic_DNA"/>
</dbReference>